<dbReference type="Proteomes" id="UP001176432">
    <property type="component" value="Unassembled WGS sequence"/>
</dbReference>
<dbReference type="AlphaFoldDB" id="A0AAW7ZUZ7"/>
<organism evidence="1 2">
    <name type="scientific">Enterobacter asburiae</name>
    <dbReference type="NCBI Taxonomy" id="61645"/>
    <lineage>
        <taxon>Bacteria</taxon>
        <taxon>Pseudomonadati</taxon>
        <taxon>Pseudomonadota</taxon>
        <taxon>Gammaproteobacteria</taxon>
        <taxon>Enterobacterales</taxon>
        <taxon>Enterobacteriaceae</taxon>
        <taxon>Enterobacter</taxon>
        <taxon>Enterobacter cloacae complex</taxon>
    </lineage>
</organism>
<name>A0AAW7ZUZ7_ENTAS</name>
<evidence type="ECO:0000313" key="2">
    <source>
        <dbReference type="Proteomes" id="UP001176432"/>
    </source>
</evidence>
<gene>
    <name evidence="1" type="ORF">Q5934_19495</name>
</gene>
<reference evidence="1" key="1">
    <citation type="submission" date="2023-07" db="EMBL/GenBank/DDBJ databases">
        <title>Isolates cultured from stool samples of acute diarrhea patients.</title>
        <authorList>
            <person name="Jiang S."/>
        </authorList>
    </citation>
    <scope>NUCLEOTIDE SEQUENCE</scope>
    <source>
        <strain evidence="1">L4424</strain>
    </source>
</reference>
<protein>
    <submittedName>
        <fullName evidence="1">Nitroreductase</fullName>
    </submittedName>
</protein>
<dbReference type="EMBL" id="JAUPXB010000001">
    <property type="protein sequence ID" value="MDO7923631.1"/>
    <property type="molecule type" value="Genomic_DNA"/>
</dbReference>
<evidence type="ECO:0000313" key="1">
    <source>
        <dbReference type="EMBL" id="MDO7923631.1"/>
    </source>
</evidence>
<sequence>MMEKDLKPEQIEIINRIVFEQIDKMQARVTEIVAETERSTHQQLQDSGIDMTEFYPANKDYLMMTLVQHLIDQVHGGNMVLAQKMISMEAKRLNISVHVEAE</sequence>
<comment type="caution">
    <text evidence="1">The sequence shown here is derived from an EMBL/GenBank/DDBJ whole genome shotgun (WGS) entry which is preliminary data.</text>
</comment>
<accession>A0AAW7ZUZ7</accession>
<proteinExistence type="predicted"/>